<feature type="coiled-coil region" evidence="1">
    <location>
        <begin position="556"/>
        <end position="583"/>
    </location>
</feature>
<proteinExistence type="predicted"/>
<dbReference type="EMBL" id="BGPR01002821">
    <property type="protein sequence ID" value="GBM79447.1"/>
    <property type="molecule type" value="Genomic_DNA"/>
</dbReference>
<dbReference type="OrthoDB" id="6022258at2759"/>
<sequence>MPSAISHDLTAKESFESRKSITLVLGCSLVIADELVTKMGWLISLLLTLNVALMFGQNLASEQDDIMSREEFEAELQAEALKVLRQHMDEMSQVPQVPSYATPQNFMRSFLPGTGVGNREELVIDSIKQIPAFQEGNYTQWRYKRFNNTDYILGVNERKVVLNKFDSSVLEYFSFADDNVVFNFLADPWSIVKDVTIFTRVIKRSMALYVAILTEAPRTSLVNIYEIIGERGIPVGLIDLGISPASIPHEAKRIAFVESEFGSSLVVLIDTLDEARIIPQQKGSSELNHYLEVYYPSAVDLVTFTVHGHGYLAVANGTSCEIYKLDKNAQNSRQFDRITSRADLVDLEYFRLGFHHYLAISGRNEQYLYIWKSGEFALKQTLLGQNVGQLYSSTLPTCRDDVIIFLIGDASVTIHVYDGRTDSFVLSNADIPSTFLISPGSVTSFTNKNNVALVFQSYESLEAFAIETSLKPAENPFLVAGENASNYMRKIQQMLEEQAKQLQEIKSILSNAVKTTGDQYITAYQKFDNLHANKGAVVKKIEETVYIEWDNTDLTLEQYKIGTADLERRVAELEKLAEDMESIIPDVVRIDQDSEITGAKTFLGDVSGSSIFAYSVNLQNVAGINVPQLQNEVYRLDKPQQITGTLTFEQPLTINGNLEIEGTVNGIDISRDVMTTNTVQTSYANMIFKNKVVVQGDLNISGKLNDIDVSEEVVTLSGTHNITGRKSFQNGIIAGNVVTSLLDGVDINELYNRALTKSGDQTIYGTKTFSGGLVTNNIILHGLLNGYNITKLADTIVRVDRPADITGSKTFLEDVHVQGALSVQGTVNGLKIPGDLFLTDEFQTVTGEKKFTGVVTAHNVFVEGTVDDLDIPEDIVTLSGDEEISSTLYFTEGINVDNNIIVHGLVDGVDIAEVARQALKVNETNTFKDAIFYGPVTITDSLNVGGTVNGIDLDEVVKDIVFKGEDLAVESEKHFKKVVADTVNLERMISGYNISVDFMKVNEEQIIKGTKIFKQPVVFKSLTTSDGMLGEFNVTRFLEHRVYLEIEDDPVDEIEFADHVIVEGNLEVRGTIGGLNIPQDVVLKNSPTPISNKIFTNKVTVDNLIVNSNAQISGTFGGIDLNEFYNNRVTLSGDDVIEGDVWLGNTTVGTIELSGLMNGIDIVEFASNVMSKTKPQEILAEKIFTGNVIVQGPITTNEGINGVDLANMNARAFKLRGDNYVTKLLEFDDVTVKDITVGGLINGVNLTYLAEDSLKKTGSQIVTGRTTFEAGFQVNGEIHAAAVNDLFIPRDVLLKTVPQDITGKFTFQTLTVSGDVSIDGLVNGLDLSEIALNIARTGQETVIDSNVTFVEPIHVYEDVNVTGFVNGIDLKRISETILLKEGDQVITGNKVLKGNVTIRGNFDVDYVNGYEWKAFLDDIVRTDVPQVIRTPKTFTMDTEIKTVVAGNANVGLVNGRSLEEFLNDVVFIDIPARITGNKEFRRDVTVEGNLDAELINGISLERDVITLACNENGPQKITGEKTFDKLTVNASVHVTGTVNSYNLFDLYQDTLLMEGDQTVYGTKIIK</sequence>
<organism evidence="2 3">
    <name type="scientific">Araneus ventricosus</name>
    <name type="common">Orbweaver spider</name>
    <name type="synonym">Epeira ventricosa</name>
    <dbReference type="NCBI Taxonomy" id="182803"/>
    <lineage>
        <taxon>Eukaryota</taxon>
        <taxon>Metazoa</taxon>
        <taxon>Ecdysozoa</taxon>
        <taxon>Arthropoda</taxon>
        <taxon>Chelicerata</taxon>
        <taxon>Arachnida</taxon>
        <taxon>Araneae</taxon>
        <taxon>Araneomorphae</taxon>
        <taxon>Entelegynae</taxon>
        <taxon>Araneoidea</taxon>
        <taxon>Araneidae</taxon>
        <taxon>Araneus</taxon>
    </lineage>
</organism>
<evidence type="ECO:0000313" key="2">
    <source>
        <dbReference type="EMBL" id="GBM79447.1"/>
    </source>
</evidence>
<name>A0A4Y2IP13_ARAVE</name>
<comment type="caution">
    <text evidence="2">The sequence shown here is derived from an EMBL/GenBank/DDBJ whole genome shotgun (WGS) entry which is preliminary data.</text>
</comment>
<reference evidence="2 3" key="1">
    <citation type="journal article" date="2019" name="Sci. Rep.">
        <title>Orb-weaving spider Araneus ventricosus genome elucidates the spidroin gene catalogue.</title>
        <authorList>
            <person name="Kono N."/>
            <person name="Nakamura H."/>
            <person name="Ohtoshi R."/>
            <person name="Moran D.A.P."/>
            <person name="Shinohara A."/>
            <person name="Yoshida Y."/>
            <person name="Fujiwara M."/>
            <person name="Mori M."/>
            <person name="Tomita M."/>
            <person name="Arakawa K."/>
        </authorList>
    </citation>
    <scope>NUCLEOTIDE SEQUENCE [LARGE SCALE GENOMIC DNA]</scope>
</reference>
<evidence type="ECO:0000256" key="1">
    <source>
        <dbReference type="SAM" id="Coils"/>
    </source>
</evidence>
<protein>
    <submittedName>
        <fullName evidence="2">Uncharacterized protein</fullName>
    </submittedName>
</protein>
<dbReference type="GO" id="GO:0007165">
    <property type="term" value="P:signal transduction"/>
    <property type="evidence" value="ECO:0007669"/>
    <property type="project" value="TreeGrafter"/>
</dbReference>
<gene>
    <name evidence="2" type="ORF">AVEN_124399_1</name>
</gene>
<dbReference type="Proteomes" id="UP000499080">
    <property type="component" value="Unassembled WGS sequence"/>
</dbReference>
<accession>A0A4Y2IP13</accession>
<dbReference type="PANTHER" id="PTHR15261:SF4">
    <property type="entry name" value="THROMBOSPONDIN-TYPE LAMININ G DOMAIN AND EAR REPEAT-CONTAINING PROTEIN"/>
    <property type="match status" value="1"/>
</dbReference>
<dbReference type="PANTHER" id="PTHR15261">
    <property type="entry name" value="THROMBOSPONDIN-TYPE LAMININ G DOMAIN AND EAR REPEAT-CONTAINING"/>
    <property type="match status" value="1"/>
</dbReference>
<evidence type="ECO:0000313" key="3">
    <source>
        <dbReference type="Proteomes" id="UP000499080"/>
    </source>
</evidence>
<keyword evidence="1" id="KW-0175">Coiled coil</keyword>
<keyword evidence="3" id="KW-1185">Reference proteome</keyword>
<feature type="non-terminal residue" evidence="2">
    <location>
        <position position="1566"/>
    </location>
</feature>